<dbReference type="GO" id="GO:0006935">
    <property type="term" value="P:chemotaxis"/>
    <property type="evidence" value="ECO:0007669"/>
    <property type="project" value="UniProtKB-KW"/>
</dbReference>
<evidence type="ECO:0000256" key="5">
    <source>
        <dbReference type="ARBA" id="ARBA00022989"/>
    </source>
</evidence>
<feature type="region of interest" description="Disordered" evidence="10">
    <location>
        <begin position="777"/>
        <end position="805"/>
    </location>
</feature>
<protein>
    <submittedName>
        <fullName evidence="13">HAMP domain-containing protein</fullName>
    </submittedName>
</protein>
<dbReference type="Pfam" id="PF17200">
    <property type="entry name" value="sCache_2"/>
    <property type="match status" value="1"/>
</dbReference>
<dbReference type="InterPro" id="IPR003660">
    <property type="entry name" value="HAMP_dom"/>
</dbReference>
<keyword evidence="3" id="KW-0145">Chemotaxis</keyword>
<keyword evidence="9" id="KW-0175">Coiled coil</keyword>
<evidence type="ECO:0000313" key="14">
    <source>
        <dbReference type="Proteomes" id="UP000484255"/>
    </source>
</evidence>
<evidence type="ECO:0000256" key="4">
    <source>
        <dbReference type="ARBA" id="ARBA00022692"/>
    </source>
</evidence>
<dbReference type="SMART" id="SM00283">
    <property type="entry name" value="MA"/>
    <property type="match status" value="1"/>
</dbReference>
<dbReference type="PROSITE" id="PS50885">
    <property type="entry name" value="HAMP"/>
    <property type="match status" value="1"/>
</dbReference>
<evidence type="ECO:0000259" key="12">
    <source>
        <dbReference type="PROSITE" id="PS50885"/>
    </source>
</evidence>
<evidence type="ECO:0000256" key="8">
    <source>
        <dbReference type="PROSITE-ProRule" id="PRU00284"/>
    </source>
</evidence>
<evidence type="ECO:0000256" key="9">
    <source>
        <dbReference type="SAM" id="Coils"/>
    </source>
</evidence>
<sequence length="805" mass="86912">MSRYPALVLRPGILLMQRLRMPTKLLLVGLALLLPAVLQFGLLQRDGLAEQAVLDRELRGVVVVNRISRLATELQRLRALSMQAGGAEKAAQERGKATEHLQQLRTDVARIAPGLETEGDWQDMLRKVTPLVEGQVTTRRNEAFDAYGEGVDGLRQALVRTAEASGLLFDSGADTYLLMDQLVERMLPWSESVARLHARLLVLLERGEASRNDRTTILQLAHELERTTAEVAFRWKAMQRAGLEMPPSATAAVAAVADLVKLSRERMQSEVLDETPGPLQSSSDQAMTQIGLLSEDIGTALATRLEHRHALLQWQNLLTLVMGVSGLSVAIYLAACLYASFRAGIAQVQAAVEGLARGDLSHQLKLPGRDELADIGRTIEQMSAHLSAMVADIRSSAVRVGLSGQQSASSADALASRTTSQAQSLSSTLSTLSQLEESVRDNAQAAQELDQVTRTVRAHAEQGGEVMGTALGAVTQLEHGSARMSEIIGVIDGIAFQTNILALNAAVEAARAGEAGRGFAVVAAEVRQLAQRSAASAAEIRQLIRQSGEQVSSSVVRIQEVGQTLQTIVEGVREVSSRLADIAGANARQREDLSTITARANELGALADQNREMVDESSQAAAELVARSSTLSEAVAGFRLRQGSADEARQLVHRAMDLVRSAGLPAASQQFGRADGGFRDRDLYIFVVDREGRYRVHGARPDMVGRRVHEVPGIDGDRFVREAWAATEGSHWVEYDIVNPESGQVQPKASYVVALDRQCFLGCGIYRSIDKLSAKSLRRAPSAEPTTQGSRQSLSAARQRQASAA</sequence>
<evidence type="ECO:0000256" key="3">
    <source>
        <dbReference type="ARBA" id="ARBA00022500"/>
    </source>
</evidence>
<keyword evidence="6" id="KW-0472">Membrane</keyword>
<dbReference type="PROSITE" id="PS50111">
    <property type="entry name" value="CHEMOTAXIS_TRANSDUC_2"/>
    <property type="match status" value="1"/>
</dbReference>
<keyword evidence="14" id="KW-1185">Reference proteome</keyword>
<evidence type="ECO:0000256" key="2">
    <source>
        <dbReference type="ARBA" id="ARBA00022475"/>
    </source>
</evidence>
<accession>A0A7C9PIQ5</accession>
<keyword evidence="2" id="KW-1003">Cell membrane</keyword>
<comment type="subcellular location">
    <subcellularLocation>
        <location evidence="1">Cell membrane</location>
        <topology evidence="1">Multi-pass membrane protein</topology>
    </subcellularLocation>
</comment>
<dbReference type="Pfam" id="PF00015">
    <property type="entry name" value="MCPsignal"/>
    <property type="match status" value="1"/>
</dbReference>
<dbReference type="RefSeq" id="WP_163458003.1">
    <property type="nucleotide sequence ID" value="NZ_JAAGOH010000015.1"/>
</dbReference>
<organism evidence="13 14">
    <name type="scientific">Ideonella livida</name>
    <dbReference type="NCBI Taxonomy" id="2707176"/>
    <lineage>
        <taxon>Bacteria</taxon>
        <taxon>Pseudomonadati</taxon>
        <taxon>Pseudomonadota</taxon>
        <taxon>Betaproteobacteria</taxon>
        <taxon>Burkholderiales</taxon>
        <taxon>Sphaerotilaceae</taxon>
        <taxon>Ideonella</taxon>
    </lineage>
</organism>
<dbReference type="SMART" id="SM01049">
    <property type="entry name" value="Cache_2"/>
    <property type="match status" value="1"/>
</dbReference>
<dbReference type="CDD" id="cd11386">
    <property type="entry name" value="MCP_signal"/>
    <property type="match status" value="1"/>
</dbReference>
<feature type="compositionally biased region" description="Low complexity" evidence="10">
    <location>
        <begin position="790"/>
        <end position="805"/>
    </location>
</feature>
<dbReference type="AlphaFoldDB" id="A0A7C9PIQ5"/>
<feature type="domain" description="Methyl-accepting transducer" evidence="11">
    <location>
        <begin position="396"/>
        <end position="625"/>
    </location>
</feature>
<evidence type="ECO:0000256" key="6">
    <source>
        <dbReference type="ARBA" id="ARBA00023136"/>
    </source>
</evidence>
<dbReference type="InterPro" id="IPR004089">
    <property type="entry name" value="MCPsignal_dom"/>
</dbReference>
<dbReference type="Gene3D" id="1.10.287.950">
    <property type="entry name" value="Methyl-accepting chemotaxis protein"/>
    <property type="match status" value="1"/>
</dbReference>
<dbReference type="Proteomes" id="UP000484255">
    <property type="component" value="Unassembled WGS sequence"/>
</dbReference>
<name>A0A7C9PIQ5_9BURK</name>
<evidence type="ECO:0000256" key="1">
    <source>
        <dbReference type="ARBA" id="ARBA00004651"/>
    </source>
</evidence>
<dbReference type="PANTHER" id="PTHR43531:SF11">
    <property type="entry name" value="METHYL-ACCEPTING CHEMOTAXIS PROTEIN 3"/>
    <property type="match status" value="1"/>
</dbReference>
<feature type="domain" description="HAMP" evidence="12">
    <location>
        <begin position="339"/>
        <end position="391"/>
    </location>
</feature>
<dbReference type="EMBL" id="JAAGOH010000015">
    <property type="protein sequence ID" value="NDY92152.1"/>
    <property type="molecule type" value="Genomic_DNA"/>
</dbReference>
<reference evidence="13 14" key="1">
    <citation type="submission" date="2020-02" db="EMBL/GenBank/DDBJ databases">
        <title>Ideonella bacterium strain TBM-1.</title>
        <authorList>
            <person name="Chen W.-M."/>
        </authorList>
    </citation>
    <scope>NUCLEOTIDE SEQUENCE [LARGE SCALE GENOMIC DNA]</scope>
    <source>
        <strain evidence="13 14">TBM-1</strain>
    </source>
</reference>
<feature type="coiled-coil region" evidence="9">
    <location>
        <begin position="435"/>
        <end position="462"/>
    </location>
</feature>
<dbReference type="PANTHER" id="PTHR43531">
    <property type="entry name" value="PROTEIN ICFG"/>
    <property type="match status" value="1"/>
</dbReference>
<gene>
    <name evidence="13" type="ORF">G3A44_13250</name>
</gene>
<evidence type="ECO:0000256" key="10">
    <source>
        <dbReference type="SAM" id="MobiDB-lite"/>
    </source>
</evidence>
<evidence type="ECO:0000259" key="11">
    <source>
        <dbReference type="PROSITE" id="PS50111"/>
    </source>
</evidence>
<proteinExistence type="inferred from homology"/>
<keyword evidence="5" id="KW-1133">Transmembrane helix</keyword>
<dbReference type="SUPFAM" id="SSF58104">
    <property type="entry name" value="Methyl-accepting chemotaxis protein (MCP) signaling domain"/>
    <property type="match status" value="1"/>
</dbReference>
<comment type="similarity">
    <text evidence="7">Belongs to the methyl-accepting chemotaxis (MCP) protein family.</text>
</comment>
<dbReference type="SMART" id="SM00304">
    <property type="entry name" value="HAMP"/>
    <property type="match status" value="2"/>
</dbReference>
<evidence type="ECO:0000256" key="7">
    <source>
        <dbReference type="ARBA" id="ARBA00029447"/>
    </source>
</evidence>
<evidence type="ECO:0000313" key="13">
    <source>
        <dbReference type="EMBL" id="NDY92152.1"/>
    </source>
</evidence>
<dbReference type="InterPro" id="IPR033480">
    <property type="entry name" value="sCache_2"/>
</dbReference>
<dbReference type="GO" id="GO:0005886">
    <property type="term" value="C:plasma membrane"/>
    <property type="evidence" value="ECO:0007669"/>
    <property type="project" value="UniProtKB-SubCell"/>
</dbReference>
<dbReference type="CDD" id="cd06225">
    <property type="entry name" value="HAMP"/>
    <property type="match status" value="1"/>
</dbReference>
<dbReference type="InterPro" id="IPR051310">
    <property type="entry name" value="MCP_chemotaxis"/>
</dbReference>
<keyword evidence="8" id="KW-0807">Transducer</keyword>
<dbReference type="GO" id="GO:0007165">
    <property type="term" value="P:signal transduction"/>
    <property type="evidence" value="ECO:0007669"/>
    <property type="project" value="UniProtKB-KW"/>
</dbReference>
<keyword evidence="4" id="KW-0812">Transmembrane</keyword>
<dbReference type="Pfam" id="PF00672">
    <property type="entry name" value="HAMP"/>
    <property type="match status" value="1"/>
</dbReference>
<comment type="caution">
    <text evidence="13">The sequence shown here is derived from an EMBL/GenBank/DDBJ whole genome shotgun (WGS) entry which is preliminary data.</text>
</comment>